<evidence type="ECO:0000313" key="2">
    <source>
        <dbReference type="EMBL" id="OWK32515.1"/>
    </source>
</evidence>
<dbReference type="Proteomes" id="UP000197783">
    <property type="component" value="Unassembled WGS sequence"/>
</dbReference>
<organism evidence="2 3">
    <name type="scientific">Sphingomonas mucosissima</name>
    <dbReference type="NCBI Taxonomy" id="370959"/>
    <lineage>
        <taxon>Bacteria</taxon>
        <taxon>Pseudomonadati</taxon>
        <taxon>Pseudomonadota</taxon>
        <taxon>Alphaproteobacteria</taxon>
        <taxon>Sphingomonadales</taxon>
        <taxon>Sphingomonadaceae</taxon>
        <taxon>Sphingomonas</taxon>
    </lineage>
</organism>
<protein>
    <submittedName>
        <fullName evidence="2">Uncharacterized protein</fullName>
    </submittedName>
</protein>
<evidence type="ECO:0000256" key="1">
    <source>
        <dbReference type="SAM" id="MobiDB-lite"/>
    </source>
</evidence>
<name>A0A245ZRZ9_9SPHN</name>
<feature type="compositionally biased region" description="Pro residues" evidence="1">
    <location>
        <begin position="9"/>
        <end position="21"/>
    </location>
</feature>
<comment type="caution">
    <text evidence="2">The sequence shown here is derived from an EMBL/GenBank/DDBJ whole genome shotgun (WGS) entry which is preliminary data.</text>
</comment>
<sequence>MFGLMQPALPSPPAEPEPAPSAAPGADPLAFAPVPRRHRHDGWTAERQRGFIHALAETGSVKAAARRIGKTTEGAYQMRLHPGADSFRAAWEAALASGVQRLTDIAMERAVEGVPIPVFHKGEQVGERRWYNDRLLMFMLKHHLPDRYNNAALAPGTRHPDTIAREAAQQCPLCREREEAAARRAAAEAEADKQSNEEFLVHLMRTYQIKVQAERRERLAGNWAAADFYLRQLNFFELILEGCGHRMDIIDMHTLETGGESMYEHQINCGTLTHVLDKIRRDIWEAAGEPPRPPIDLRKFLPHSNMDFQGDTAKERQHARAEAQRRIAASQAVWEASANEETWATFKEAAGR</sequence>
<dbReference type="EMBL" id="NBBJ01000001">
    <property type="protein sequence ID" value="OWK32515.1"/>
    <property type="molecule type" value="Genomic_DNA"/>
</dbReference>
<accession>A0A245ZRZ9</accession>
<reference evidence="2 3" key="1">
    <citation type="submission" date="2017-03" db="EMBL/GenBank/DDBJ databases">
        <title>Genome sequence of Sphingomonas mucosissima DSM 17494.</title>
        <authorList>
            <person name="Poehlein A."/>
            <person name="Wuebbeler J.H."/>
            <person name="Steinbuechel A."/>
            <person name="Daniel R."/>
        </authorList>
    </citation>
    <scope>NUCLEOTIDE SEQUENCE [LARGE SCALE GENOMIC DNA]</scope>
    <source>
        <strain evidence="2 3">DSM 17494</strain>
    </source>
</reference>
<feature type="region of interest" description="Disordered" evidence="1">
    <location>
        <begin position="1"/>
        <end position="34"/>
    </location>
</feature>
<dbReference type="AlphaFoldDB" id="A0A245ZRZ9"/>
<proteinExistence type="predicted"/>
<keyword evidence="3" id="KW-1185">Reference proteome</keyword>
<evidence type="ECO:0000313" key="3">
    <source>
        <dbReference type="Proteomes" id="UP000197783"/>
    </source>
</evidence>
<gene>
    <name evidence="2" type="ORF">SPMU_08480</name>
</gene>